<evidence type="ECO:0000256" key="8">
    <source>
        <dbReference type="ARBA" id="ARBA00023032"/>
    </source>
</evidence>
<keyword evidence="5" id="KW-0028">Amino-acid biosynthesis</keyword>
<evidence type="ECO:0000256" key="7">
    <source>
        <dbReference type="ARBA" id="ARBA00022989"/>
    </source>
</evidence>
<feature type="transmembrane region" description="Helical" evidence="10">
    <location>
        <begin position="200"/>
        <end position="220"/>
    </location>
</feature>
<dbReference type="InterPro" id="IPR059112">
    <property type="entry name" value="CysZ/EI24"/>
</dbReference>
<comment type="caution">
    <text evidence="11">The sequence shown here is derived from an EMBL/GenBank/DDBJ whole genome shotgun (WGS) entry which is preliminary data.</text>
</comment>
<organism evidence="11 12">
    <name type="scientific">Chloroflexus islandicus</name>
    <dbReference type="NCBI Taxonomy" id="1707952"/>
    <lineage>
        <taxon>Bacteria</taxon>
        <taxon>Bacillati</taxon>
        <taxon>Chloroflexota</taxon>
        <taxon>Chloroflexia</taxon>
        <taxon>Chloroflexales</taxon>
        <taxon>Chloroflexineae</taxon>
        <taxon>Chloroflexaceae</taxon>
        <taxon>Chloroflexus</taxon>
    </lineage>
</organism>
<evidence type="ECO:0000256" key="2">
    <source>
        <dbReference type="ARBA" id="ARBA00022448"/>
    </source>
</evidence>
<dbReference type="PANTHER" id="PTHR37468">
    <property type="entry name" value="SULFATE TRANSPORTER CYSZ"/>
    <property type="match status" value="1"/>
</dbReference>
<dbReference type="PANTHER" id="PTHR37468:SF1">
    <property type="entry name" value="SULFATE TRANSPORTER CYSZ"/>
    <property type="match status" value="1"/>
</dbReference>
<evidence type="ECO:0000313" key="12">
    <source>
        <dbReference type="Proteomes" id="UP000078287"/>
    </source>
</evidence>
<dbReference type="GO" id="GO:0019344">
    <property type="term" value="P:cysteine biosynthetic process"/>
    <property type="evidence" value="ECO:0007669"/>
    <property type="project" value="TreeGrafter"/>
</dbReference>
<feature type="transmembrane region" description="Helical" evidence="10">
    <location>
        <begin position="23"/>
        <end position="47"/>
    </location>
</feature>
<dbReference type="AlphaFoldDB" id="A0A178MFV4"/>
<evidence type="ECO:0000256" key="3">
    <source>
        <dbReference type="ARBA" id="ARBA00022475"/>
    </source>
</evidence>
<dbReference type="GO" id="GO:0000103">
    <property type="term" value="P:sulfate assimilation"/>
    <property type="evidence" value="ECO:0007669"/>
    <property type="project" value="TreeGrafter"/>
</dbReference>
<sequence>MHALLHGFSYPFRAIRLIAGQPLLWRYIAIPIGLNLLVGFVLYTTLLLAGFQAIDALLAGWPAWIEWLVRGLLIVALFVGLGYLLVRFGVVLGSPFYSRLSELLEERLRGVAITAPPATPANIARDLGRALSFELKKLLLTLAIGLPSLLLNLIPGAGSVLATIAGIALGATIACLDFFDPPLERRRWRFRAKLGFIRRHLPASAGFGLICLGLVSVPLFNLVAVPICITAGTLFYCDVAEPERAT</sequence>
<proteinExistence type="predicted"/>
<reference evidence="11 12" key="1">
    <citation type="submission" date="2016-04" db="EMBL/GenBank/DDBJ databases">
        <title>Chloroflexus islandicus sp. nov., a thermophilic filamentous anoxygenic phototrophic bacterium from geyser Strokkur (Iceland).</title>
        <authorList>
            <person name="Gaisin V.A."/>
            <person name="Kalashnikov A.M."/>
            <person name="Sukhacheva M.V."/>
            <person name="Grouzdev D.S."/>
            <person name="Ivanov T.M."/>
            <person name="Kuznetsov B."/>
            <person name="Gorlenko V.M."/>
        </authorList>
    </citation>
    <scope>NUCLEOTIDE SEQUENCE [LARGE SCALE GENOMIC DNA]</scope>
    <source>
        <strain evidence="12">isl-2</strain>
    </source>
</reference>
<comment type="subcellular location">
    <subcellularLocation>
        <location evidence="1">Membrane</location>
        <topology evidence="1">Multi-pass membrane protein</topology>
    </subcellularLocation>
</comment>
<dbReference type="EMBL" id="LWQS01000042">
    <property type="protein sequence ID" value="OAN46804.1"/>
    <property type="molecule type" value="Genomic_DNA"/>
</dbReference>
<keyword evidence="6 10" id="KW-0812">Transmembrane</keyword>
<dbReference type="Proteomes" id="UP000078287">
    <property type="component" value="Unassembled WGS sequence"/>
</dbReference>
<accession>A0A178MFV4</accession>
<evidence type="ECO:0000256" key="4">
    <source>
        <dbReference type="ARBA" id="ARBA00022519"/>
    </source>
</evidence>
<dbReference type="InterPro" id="IPR050480">
    <property type="entry name" value="CysZ-like"/>
</dbReference>
<evidence type="ECO:0000256" key="10">
    <source>
        <dbReference type="SAM" id="Phobius"/>
    </source>
</evidence>
<keyword evidence="9 10" id="KW-0472">Membrane</keyword>
<feature type="transmembrane region" description="Helical" evidence="10">
    <location>
        <begin position="138"/>
        <end position="154"/>
    </location>
</feature>
<feature type="transmembrane region" description="Helical" evidence="10">
    <location>
        <begin position="67"/>
        <end position="86"/>
    </location>
</feature>
<keyword evidence="8" id="KW-0764">Sulfate transport</keyword>
<evidence type="ECO:0000313" key="11">
    <source>
        <dbReference type="EMBL" id="OAN46804.1"/>
    </source>
</evidence>
<dbReference type="GO" id="GO:0005886">
    <property type="term" value="C:plasma membrane"/>
    <property type="evidence" value="ECO:0007669"/>
    <property type="project" value="TreeGrafter"/>
</dbReference>
<keyword evidence="12" id="KW-1185">Reference proteome</keyword>
<keyword evidence="7 10" id="KW-1133">Transmembrane helix</keyword>
<keyword evidence="3" id="KW-1003">Cell membrane</keyword>
<protein>
    <recommendedName>
        <fullName evidence="13">Sulfate transporter CysZ</fullName>
    </recommendedName>
</protein>
<gene>
    <name evidence="11" type="ORF">A6A03_11630</name>
</gene>
<evidence type="ECO:0008006" key="13">
    <source>
        <dbReference type="Google" id="ProtNLM"/>
    </source>
</evidence>
<dbReference type="Pfam" id="PF07264">
    <property type="entry name" value="EI24"/>
    <property type="match status" value="1"/>
</dbReference>
<evidence type="ECO:0000256" key="1">
    <source>
        <dbReference type="ARBA" id="ARBA00004141"/>
    </source>
</evidence>
<dbReference type="GO" id="GO:0009675">
    <property type="term" value="F:high-affinity sulfate:proton symporter activity"/>
    <property type="evidence" value="ECO:0007669"/>
    <property type="project" value="TreeGrafter"/>
</dbReference>
<dbReference type="RefSeq" id="WP_066785326.1">
    <property type="nucleotide sequence ID" value="NZ_LWQS01000042.1"/>
</dbReference>
<evidence type="ECO:0000256" key="6">
    <source>
        <dbReference type="ARBA" id="ARBA00022692"/>
    </source>
</evidence>
<dbReference type="OrthoDB" id="158407at2"/>
<evidence type="ECO:0000256" key="9">
    <source>
        <dbReference type="ARBA" id="ARBA00023136"/>
    </source>
</evidence>
<keyword evidence="4" id="KW-0997">Cell inner membrane</keyword>
<name>A0A178MFV4_9CHLR</name>
<evidence type="ECO:0000256" key="5">
    <source>
        <dbReference type="ARBA" id="ARBA00022605"/>
    </source>
</evidence>
<keyword evidence="2" id="KW-0813">Transport</keyword>
<feature type="transmembrane region" description="Helical" evidence="10">
    <location>
        <begin position="160"/>
        <end position="179"/>
    </location>
</feature>